<sequence>MIYVKSTNPHWASVVDYGLVTPNLGCSLCNALKDRVQFLPTDDGKEIVMYQKYTFSFYGRLGRTYLKCSRSTTGKCKVKLKVDASVSYKILPIGNKRSVVLVNDYPYAYTGPGKKYLKCSQSYSMRCNAKLRILPDNTIQFINDTHNHRPKKYFKCSDDEIKFEYVSSGRGKRNLILLEGQTYSVQGRSESMFYCSKKSMTKCKARVFLQLKSKKIPSRGGKELVMCEGFTYNQVSTNVWNCSSRSSKMKCPAKIKFDGTTINSLQSNFQHIHKPPKYVVINNQYIRVITRKDYITKI</sequence>
<keyword evidence="2" id="KW-1185">Reference proteome</keyword>
<dbReference type="Proteomes" id="UP000053240">
    <property type="component" value="Unassembled WGS sequence"/>
</dbReference>
<evidence type="ECO:0000313" key="2">
    <source>
        <dbReference type="Proteomes" id="UP000053240"/>
    </source>
</evidence>
<evidence type="ECO:0000313" key="1">
    <source>
        <dbReference type="EMBL" id="KPJ13095.1"/>
    </source>
</evidence>
<gene>
    <name evidence="1" type="ORF">RR48_05204</name>
</gene>
<evidence type="ECO:0008006" key="3">
    <source>
        <dbReference type="Google" id="ProtNLM"/>
    </source>
</evidence>
<protein>
    <recommendedName>
        <fullName evidence="3">FLYWCH-type domain-containing protein</fullName>
    </recommendedName>
</protein>
<accession>A0A0N0PCJ6</accession>
<dbReference type="InParanoid" id="A0A0N0PCJ6"/>
<reference evidence="1 2" key="1">
    <citation type="journal article" date="2015" name="Nat. Commun.">
        <title>Outbred genome sequencing and CRISPR/Cas9 gene editing in butterflies.</title>
        <authorList>
            <person name="Li X."/>
            <person name="Fan D."/>
            <person name="Zhang W."/>
            <person name="Liu G."/>
            <person name="Zhang L."/>
            <person name="Zhao L."/>
            <person name="Fang X."/>
            <person name="Chen L."/>
            <person name="Dong Y."/>
            <person name="Chen Y."/>
            <person name="Ding Y."/>
            <person name="Zhao R."/>
            <person name="Feng M."/>
            <person name="Zhu Y."/>
            <person name="Feng Y."/>
            <person name="Jiang X."/>
            <person name="Zhu D."/>
            <person name="Xiang H."/>
            <person name="Feng X."/>
            <person name="Li S."/>
            <person name="Wang J."/>
            <person name="Zhang G."/>
            <person name="Kronforst M.R."/>
            <person name="Wang W."/>
        </authorList>
    </citation>
    <scope>NUCLEOTIDE SEQUENCE [LARGE SCALE GENOMIC DNA]</scope>
    <source>
        <strain evidence="1">Ya'a_city_454_Pm</strain>
        <tissue evidence="1">Whole body</tissue>
    </source>
</reference>
<dbReference type="STRING" id="76193.A0A0N0PCJ6"/>
<dbReference type="EMBL" id="KQ460650">
    <property type="protein sequence ID" value="KPJ13095.1"/>
    <property type="molecule type" value="Genomic_DNA"/>
</dbReference>
<dbReference type="Gene3D" id="2.20.25.240">
    <property type="match status" value="3"/>
</dbReference>
<proteinExistence type="predicted"/>
<organism evidence="1 2">
    <name type="scientific">Papilio machaon</name>
    <name type="common">Old World swallowtail butterfly</name>
    <dbReference type="NCBI Taxonomy" id="76193"/>
    <lineage>
        <taxon>Eukaryota</taxon>
        <taxon>Metazoa</taxon>
        <taxon>Ecdysozoa</taxon>
        <taxon>Arthropoda</taxon>
        <taxon>Hexapoda</taxon>
        <taxon>Insecta</taxon>
        <taxon>Pterygota</taxon>
        <taxon>Neoptera</taxon>
        <taxon>Endopterygota</taxon>
        <taxon>Lepidoptera</taxon>
        <taxon>Glossata</taxon>
        <taxon>Ditrysia</taxon>
        <taxon>Papilionoidea</taxon>
        <taxon>Papilionidae</taxon>
        <taxon>Papilioninae</taxon>
        <taxon>Papilio</taxon>
    </lineage>
</organism>
<name>A0A0N0PCJ6_PAPMA</name>
<dbReference type="AlphaFoldDB" id="A0A0N0PCJ6"/>